<dbReference type="RefSeq" id="WP_124703679.1">
    <property type="nucleotide sequence ID" value="NZ_BGOW01000003.1"/>
</dbReference>
<dbReference type="InterPro" id="IPR050138">
    <property type="entry name" value="DHOase/Allantoinase_Hydrolase"/>
</dbReference>
<dbReference type="InterPro" id="IPR006680">
    <property type="entry name" value="Amidohydro-rel"/>
</dbReference>
<sequence>MKIHIKNGRLIDPKHGLDTHADLYIAAGKIAAIGSAPRDFHANRVIDASHCIVCPGLVDLAARLREPGFEYKATLESEMDAACAGGITSLACPPDTDPPLDEPGLVEMLKFRAQNLNQARVYPIGALTQKLEGARLTEMAELRDAGCVGFSQADAPITDTQVLVRALEYAATFGFTVWLRPQDAYLAKGGVAHDGFVATRLGLPAIPTSAETVALATILLLARETGARVHLCRLSAAESLAMVRTAKAEGLNVSCDVGINHVHLSEMDIGYFDTNHHLVPPLRGLRDRDAIRAALADGTVDALCSDHTPVDEDGKQMPFGESEPGATGLELLLPLTLKWARENGIPLSQALARITHQPAHILGLDAGHLAIGHAADICVFDPEATWIVASSILKSQGKNTPFLGYEMQGRVHATLVEGHVVFEGEENGQRRR</sequence>
<dbReference type="InterPro" id="IPR011059">
    <property type="entry name" value="Metal-dep_hydrolase_composite"/>
</dbReference>
<dbReference type="PANTHER" id="PTHR43668:SF2">
    <property type="entry name" value="ALLANTOINASE"/>
    <property type="match status" value="1"/>
</dbReference>
<comment type="caution">
    <text evidence="4">The sequence shown here is derived from an EMBL/GenBank/DDBJ whole genome shotgun (WGS) entry which is preliminary data.</text>
</comment>
<gene>
    <name evidence="4" type="ORF">SFMTTN_0642</name>
</gene>
<dbReference type="SUPFAM" id="SSF51338">
    <property type="entry name" value="Composite domain of metallo-dependent hydrolases"/>
    <property type="match status" value="1"/>
</dbReference>
<keyword evidence="5" id="KW-1185">Reference proteome</keyword>
<dbReference type="InterPro" id="IPR004722">
    <property type="entry name" value="DHOase"/>
</dbReference>
<keyword evidence="1" id="KW-0665">Pyrimidine biosynthesis</keyword>
<evidence type="ECO:0000256" key="1">
    <source>
        <dbReference type="ARBA" id="ARBA00022975"/>
    </source>
</evidence>
<proteinExistence type="predicted"/>
<dbReference type="SUPFAM" id="SSF51556">
    <property type="entry name" value="Metallo-dependent hydrolases"/>
    <property type="match status" value="1"/>
</dbReference>
<evidence type="ECO:0000313" key="4">
    <source>
        <dbReference type="EMBL" id="GBL44841.1"/>
    </source>
</evidence>
<evidence type="ECO:0000313" key="5">
    <source>
        <dbReference type="Proteomes" id="UP000286806"/>
    </source>
</evidence>
<dbReference type="GO" id="GO:0005737">
    <property type="term" value="C:cytoplasm"/>
    <property type="evidence" value="ECO:0007669"/>
    <property type="project" value="TreeGrafter"/>
</dbReference>
<reference evidence="4 5" key="1">
    <citation type="journal article" date="2019" name="Front. Microbiol.">
        <title>Genomes of Neutrophilic Sulfur-Oxidizing Chemolithoautotrophs Representing 9 Proteobacterial Species From 8 Genera.</title>
        <authorList>
            <person name="Watanabe T."/>
            <person name="Kojima H."/>
            <person name="Umezawa K."/>
            <person name="Hori C."/>
            <person name="Takasuka T.E."/>
            <person name="Kato Y."/>
            <person name="Fukui M."/>
        </authorList>
    </citation>
    <scope>NUCLEOTIDE SEQUENCE [LARGE SCALE GENOMIC DNA]</scope>
    <source>
        <strain evidence="4 5">TTN</strain>
    </source>
</reference>
<dbReference type="GO" id="GO:0004038">
    <property type="term" value="F:allantoinase activity"/>
    <property type="evidence" value="ECO:0007669"/>
    <property type="project" value="TreeGrafter"/>
</dbReference>
<evidence type="ECO:0000259" key="3">
    <source>
        <dbReference type="Pfam" id="PF12890"/>
    </source>
</evidence>
<dbReference type="NCBIfam" id="TIGR00857">
    <property type="entry name" value="pyrC_multi"/>
    <property type="match status" value="1"/>
</dbReference>
<accession>A0A401JB10</accession>
<dbReference type="Gene3D" id="3.20.20.140">
    <property type="entry name" value="Metal-dependent hydrolases"/>
    <property type="match status" value="1"/>
</dbReference>
<dbReference type="Proteomes" id="UP000286806">
    <property type="component" value="Unassembled WGS sequence"/>
</dbReference>
<dbReference type="GO" id="GO:0006221">
    <property type="term" value="P:pyrimidine nucleotide biosynthetic process"/>
    <property type="evidence" value="ECO:0007669"/>
    <property type="project" value="UniProtKB-KW"/>
</dbReference>
<dbReference type="PANTHER" id="PTHR43668">
    <property type="entry name" value="ALLANTOINASE"/>
    <property type="match status" value="1"/>
</dbReference>
<evidence type="ECO:0000259" key="2">
    <source>
        <dbReference type="Pfam" id="PF01979"/>
    </source>
</evidence>
<dbReference type="Gene3D" id="2.30.40.10">
    <property type="entry name" value="Urease, subunit C, domain 1"/>
    <property type="match status" value="1"/>
</dbReference>
<dbReference type="AlphaFoldDB" id="A0A401JB10"/>
<dbReference type="Pfam" id="PF12890">
    <property type="entry name" value="DHOase"/>
    <property type="match status" value="1"/>
</dbReference>
<dbReference type="InterPro" id="IPR024403">
    <property type="entry name" value="DHOase_cat"/>
</dbReference>
<dbReference type="GO" id="GO:0046872">
    <property type="term" value="F:metal ion binding"/>
    <property type="evidence" value="ECO:0007669"/>
    <property type="project" value="InterPro"/>
</dbReference>
<dbReference type="EMBL" id="BGOW01000003">
    <property type="protein sequence ID" value="GBL44841.1"/>
    <property type="molecule type" value="Genomic_DNA"/>
</dbReference>
<feature type="domain" description="Dihydroorotase catalytic" evidence="3">
    <location>
        <begin position="52"/>
        <end position="239"/>
    </location>
</feature>
<dbReference type="InterPro" id="IPR032466">
    <property type="entry name" value="Metal_Hydrolase"/>
</dbReference>
<dbReference type="GO" id="GO:0004151">
    <property type="term" value="F:dihydroorotase activity"/>
    <property type="evidence" value="ECO:0007669"/>
    <property type="project" value="InterPro"/>
</dbReference>
<feature type="domain" description="Amidohydrolase-related" evidence="2">
    <location>
        <begin position="244"/>
        <end position="421"/>
    </location>
</feature>
<dbReference type="GO" id="GO:0006145">
    <property type="term" value="P:purine nucleobase catabolic process"/>
    <property type="evidence" value="ECO:0007669"/>
    <property type="project" value="TreeGrafter"/>
</dbReference>
<name>A0A401JB10_9PROT</name>
<dbReference type="NCBIfam" id="NF005791">
    <property type="entry name" value="PRK07627.1"/>
    <property type="match status" value="1"/>
</dbReference>
<dbReference type="OrthoDB" id="9803027at2"/>
<organism evidence="4 5">
    <name type="scientific">Sulfuriferula multivorans</name>
    <dbReference type="NCBI Taxonomy" id="1559896"/>
    <lineage>
        <taxon>Bacteria</taxon>
        <taxon>Pseudomonadati</taxon>
        <taxon>Pseudomonadota</taxon>
        <taxon>Betaproteobacteria</taxon>
        <taxon>Nitrosomonadales</taxon>
        <taxon>Sulfuricellaceae</taxon>
        <taxon>Sulfuriferula</taxon>
    </lineage>
</organism>
<dbReference type="CDD" id="cd01317">
    <property type="entry name" value="DHOase_IIa"/>
    <property type="match status" value="1"/>
</dbReference>
<dbReference type="Pfam" id="PF01979">
    <property type="entry name" value="Amidohydro_1"/>
    <property type="match status" value="1"/>
</dbReference>
<protein>
    <submittedName>
        <fullName evidence="4">Dihydroorotase</fullName>
    </submittedName>
</protein>